<comment type="pathway">
    <text evidence="1">Amino-acid degradation; L-histidine degradation into L-glutamate; N-formimidoyl-L-glutamate from L-histidine: step 1/3.</text>
</comment>
<dbReference type="UniPathway" id="UPA00379">
    <property type="reaction ID" value="UER00549"/>
</dbReference>
<dbReference type="GO" id="GO:0005737">
    <property type="term" value="C:cytoplasm"/>
    <property type="evidence" value="ECO:0007669"/>
    <property type="project" value="InterPro"/>
</dbReference>
<dbReference type="Gene3D" id="1.20.200.10">
    <property type="entry name" value="Fumarase/aspartase (Central domain)"/>
    <property type="match status" value="1"/>
</dbReference>
<dbReference type="RefSeq" id="WP_175370729.1">
    <property type="nucleotide sequence ID" value="NZ_JABWCS010000197.1"/>
</dbReference>
<dbReference type="Proteomes" id="UP000564806">
    <property type="component" value="Unassembled WGS sequence"/>
</dbReference>
<dbReference type="FunFam" id="1.10.275.10:FF:000005">
    <property type="entry name" value="Histidine ammonia-lyase"/>
    <property type="match status" value="1"/>
</dbReference>
<evidence type="ECO:0000256" key="2">
    <source>
        <dbReference type="ARBA" id="ARBA00012994"/>
    </source>
</evidence>
<dbReference type="EC" id="4.3.1.3" evidence="2 6"/>
<dbReference type="GO" id="GO:0019556">
    <property type="term" value="P:L-histidine catabolic process to glutamate and formamide"/>
    <property type="evidence" value="ECO:0007669"/>
    <property type="project" value="UniProtKB-UniPathway"/>
</dbReference>
<organism evidence="8 9">
    <name type="scientific">Paenibacillus agri</name>
    <dbReference type="NCBI Taxonomy" id="2744309"/>
    <lineage>
        <taxon>Bacteria</taxon>
        <taxon>Bacillati</taxon>
        <taxon>Bacillota</taxon>
        <taxon>Bacilli</taxon>
        <taxon>Bacillales</taxon>
        <taxon>Paenibacillaceae</taxon>
        <taxon>Paenibacillus</taxon>
    </lineage>
</organism>
<evidence type="ECO:0000313" key="9">
    <source>
        <dbReference type="Proteomes" id="UP000564806"/>
    </source>
</evidence>
<evidence type="ECO:0000256" key="4">
    <source>
        <dbReference type="ARBA" id="ARBA00023239"/>
    </source>
</evidence>
<dbReference type="GO" id="GO:0004397">
    <property type="term" value="F:histidine ammonia-lyase activity"/>
    <property type="evidence" value="ECO:0007669"/>
    <property type="project" value="UniProtKB-UniRule"/>
</dbReference>
<dbReference type="GO" id="GO:0019557">
    <property type="term" value="P:L-histidine catabolic process to glutamate and formate"/>
    <property type="evidence" value="ECO:0007669"/>
    <property type="project" value="UniProtKB-UniPathway"/>
</dbReference>
<protein>
    <recommendedName>
        <fullName evidence="2 6">Histidine ammonia-lyase</fullName>
        <ecNumber evidence="2 6">4.3.1.3</ecNumber>
    </recommendedName>
</protein>
<evidence type="ECO:0000256" key="1">
    <source>
        <dbReference type="ARBA" id="ARBA00005113"/>
    </source>
</evidence>
<evidence type="ECO:0000256" key="7">
    <source>
        <dbReference type="RuleBase" id="RU003954"/>
    </source>
</evidence>
<evidence type="ECO:0000256" key="3">
    <source>
        <dbReference type="ARBA" id="ARBA00022808"/>
    </source>
</evidence>
<comment type="catalytic activity">
    <reaction evidence="5">
        <text>L-histidine = trans-urocanate + NH4(+)</text>
        <dbReference type="Rhea" id="RHEA:21232"/>
        <dbReference type="ChEBI" id="CHEBI:17771"/>
        <dbReference type="ChEBI" id="CHEBI:28938"/>
        <dbReference type="ChEBI" id="CHEBI:57595"/>
        <dbReference type="EC" id="4.3.1.3"/>
    </reaction>
</comment>
<dbReference type="InterPro" id="IPR024083">
    <property type="entry name" value="Fumarase/histidase_N"/>
</dbReference>
<dbReference type="SUPFAM" id="SSF48557">
    <property type="entry name" value="L-aspartase-like"/>
    <property type="match status" value="1"/>
</dbReference>
<keyword evidence="4 7" id="KW-0456">Lyase</keyword>
<reference evidence="8" key="1">
    <citation type="submission" date="2020-06" db="EMBL/GenBank/DDBJ databases">
        <title>Paenibacillus sp. nov., isolated from soil.</title>
        <authorList>
            <person name="Seo Y.L."/>
        </authorList>
    </citation>
    <scope>NUCLEOTIDE SEQUENCE [LARGE SCALE GENOMIC DNA]</scope>
    <source>
        <strain evidence="8">JW14</strain>
    </source>
</reference>
<comment type="similarity">
    <text evidence="7">Belongs to the PAL/histidase family.</text>
</comment>
<dbReference type="CDD" id="cd00332">
    <property type="entry name" value="PAL-HAL"/>
    <property type="match status" value="1"/>
</dbReference>
<dbReference type="NCBIfam" id="TIGR01225">
    <property type="entry name" value="hutH"/>
    <property type="match status" value="1"/>
</dbReference>
<dbReference type="EMBL" id="JABWCS010000197">
    <property type="protein sequence ID" value="NUU60120.1"/>
    <property type="molecule type" value="Genomic_DNA"/>
</dbReference>
<name>A0A850EJY2_9BACL</name>
<dbReference type="PANTHER" id="PTHR10362">
    <property type="entry name" value="HISTIDINE AMMONIA-LYASE"/>
    <property type="match status" value="1"/>
</dbReference>
<dbReference type="Pfam" id="PF00221">
    <property type="entry name" value="Lyase_aromatic"/>
    <property type="match status" value="1"/>
</dbReference>
<dbReference type="InterPro" id="IPR008948">
    <property type="entry name" value="L-Aspartase-like"/>
</dbReference>
<gene>
    <name evidence="8" type="primary">hutH</name>
    <name evidence="8" type="ORF">HPT30_07135</name>
</gene>
<proteinExistence type="inferred from homology"/>
<dbReference type="Gene3D" id="1.10.275.10">
    <property type="entry name" value="Fumarase/aspartase (N-terminal domain)"/>
    <property type="match status" value="1"/>
</dbReference>
<dbReference type="AlphaFoldDB" id="A0A850EJY2"/>
<keyword evidence="9" id="KW-1185">Reference proteome</keyword>
<dbReference type="InterPro" id="IPR001106">
    <property type="entry name" value="Aromatic_Lyase"/>
</dbReference>
<comment type="caution">
    <text evidence="8">The sequence shown here is derived from an EMBL/GenBank/DDBJ whole genome shotgun (WGS) entry which is preliminary data.</text>
</comment>
<accession>A0A850EJY2</accession>
<evidence type="ECO:0000313" key="8">
    <source>
        <dbReference type="EMBL" id="NUU60120.1"/>
    </source>
</evidence>
<sequence>MKTASAPTHPKDINQVILGDQPVSIAEFVAVARYGAKVSFSPGYCDRVNHSRSLIEKFLNENRIIYGVTTGFGSNVTEIISTEDAEVLQRNIVRSHAVSVGDPLEKEVVRAIQLMMLIHLGRGYSAVRLELLELIASLLNQGVTPFAPGDGSVGYLAPEAHMALVLIGEGRAWHKEELLPGREALERAGLTPVTLSCKEGLALTNGSSSVTAMAVLTLFNAIQATKTADIAGAMSFEALKGTIHAFDPRLHALKQHEEQAKTAQTLLRILKDSEIAETYKNYRVQDALSLRCIPQVHGASKRNLKDAAYTINNELNSVSDNPVIIPEEDGGIALMGGNFDGTYVGIQADIMCIAMGNLGKIAERRIDRLVNFHLSEMPSYLVRNPGLNNGYMIPQYTAVGLLGEIRILSHPASVENVPTSASQEDVVSFAYTASRKAYQISKKLSYILAIELMTAVQALDFHRPMKSSPVIEQVYNLIRAQVPTVEEDRFFYPDIVTIYQQIHEGDIVKVVEDMIGEME</sequence>
<dbReference type="InterPro" id="IPR005921">
    <property type="entry name" value="HutH"/>
</dbReference>
<evidence type="ECO:0000256" key="6">
    <source>
        <dbReference type="NCBIfam" id="TIGR01225"/>
    </source>
</evidence>
<evidence type="ECO:0000256" key="5">
    <source>
        <dbReference type="ARBA" id="ARBA00049269"/>
    </source>
</evidence>
<dbReference type="NCBIfam" id="NF006871">
    <property type="entry name" value="PRK09367.1"/>
    <property type="match status" value="1"/>
</dbReference>
<keyword evidence="3" id="KW-0369">Histidine metabolism</keyword>